<dbReference type="Proteomes" id="UP000735302">
    <property type="component" value="Unassembled WGS sequence"/>
</dbReference>
<evidence type="ECO:0000313" key="2">
    <source>
        <dbReference type="Proteomes" id="UP000735302"/>
    </source>
</evidence>
<organism evidence="1 2">
    <name type="scientific">Plakobranchus ocellatus</name>
    <dbReference type="NCBI Taxonomy" id="259542"/>
    <lineage>
        <taxon>Eukaryota</taxon>
        <taxon>Metazoa</taxon>
        <taxon>Spiralia</taxon>
        <taxon>Lophotrochozoa</taxon>
        <taxon>Mollusca</taxon>
        <taxon>Gastropoda</taxon>
        <taxon>Heterobranchia</taxon>
        <taxon>Euthyneura</taxon>
        <taxon>Panpulmonata</taxon>
        <taxon>Sacoglossa</taxon>
        <taxon>Placobranchoidea</taxon>
        <taxon>Plakobranchidae</taxon>
        <taxon>Plakobranchus</taxon>
    </lineage>
</organism>
<sequence>MLPGGFKKDSRVWLHKNSTFAKKGGLNPFTKCDCEGQRIGSDDPYECLPQDQFNSLDPIITDASGRIYKKDSRTWLHKSSSKKKLKTPRGGDLPEEADNRMGWIQEGHGLSAGESLEGVVRTRSSTELIRARTVVNKIKKKKTSMLMSMMVTPPPAGGAVTTIPEIRQQVGIPKSEPHLSLLRRVVL</sequence>
<evidence type="ECO:0000313" key="1">
    <source>
        <dbReference type="EMBL" id="GFO41981.1"/>
    </source>
</evidence>
<keyword evidence="2" id="KW-1185">Reference proteome</keyword>
<protein>
    <submittedName>
        <fullName evidence="1">Uncharacterized protein</fullName>
    </submittedName>
</protein>
<comment type="caution">
    <text evidence="1">The sequence shown here is derived from an EMBL/GenBank/DDBJ whole genome shotgun (WGS) entry which is preliminary data.</text>
</comment>
<reference evidence="1 2" key="1">
    <citation type="journal article" date="2021" name="Elife">
        <title>Chloroplast acquisition without the gene transfer in kleptoplastic sea slugs, Plakobranchus ocellatus.</title>
        <authorList>
            <person name="Maeda T."/>
            <person name="Takahashi S."/>
            <person name="Yoshida T."/>
            <person name="Shimamura S."/>
            <person name="Takaki Y."/>
            <person name="Nagai Y."/>
            <person name="Toyoda A."/>
            <person name="Suzuki Y."/>
            <person name="Arimoto A."/>
            <person name="Ishii H."/>
            <person name="Satoh N."/>
            <person name="Nishiyama T."/>
            <person name="Hasebe M."/>
            <person name="Maruyama T."/>
            <person name="Minagawa J."/>
            <person name="Obokata J."/>
            <person name="Shigenobu S."/>
        </authorList>
    </citation>
    <scope>NUCLEOTIDE SEQUENCE [LARGE SCALE GENOMIC DNA]</scope>
</reference>
<accession>A0AAV4DCW3</accession>
<proteinExistence type="predicted"/>
<dbReference type="AlphaFoldDB" id="A0AAV4DCW3"/>
<name>A0AAV4DCW3_9GAST</name>
<dbReference type="EMBL" id="BLXT01007741">
    <property type="protein sequence ID" value="GFO41981.1"/>
    <property type="molecule type" value="Genomic_DNA"/>
</dbReference>
<gene>
    <name evidence="1" type="ORF">PoB_006848600</name>
</gene>